<dbReference type="GO" id="GO:0008483">
    <property type="term" value="F:transaminase activity"/>
    <property type="evidence" value="ECO:0007669"/>
    <property type="project" value="UniProtKB-KW"/>
</dbReference>
<dbReference type="CDD" id="cd00609">
    <property type="entry name" value="AAT_like"/>
    <property type="match status" value="1"/>
</dbReference>
<dbReference type="SMART" id="SM00345">
    <property type="entry name" value="HTH_GNTR"/>
    <property type="match status" value="1"/>
</dbReference>
<dbReference type="CDD" id="cd07377">
    <property type="entry name" value="WHTH_GntR"/>
    <property type="match status" value="1"/>
</dbReference>
<dbReference type="EMBL" id="FOWW01000002">
    <property type="protein sequence ID" value="SFP31635.1"/>
    <property type="molecule type" value="Genomic_DNA"/>
</dbReference>
<gene>
    <name evidence="8" type="ORF">SAMN05421810_102235</name>
</gene>
<dbReference type="InterPro" id="IPR015424">
    <property type="entry name" value="PyrdxlP-dep_Trfase"/>
</dbReference>
<keyword evidence="5" id="KW-0804">Transcription</keyword>
<organism evidence="8 9">
    <name type="scientific">Amycolatopsis arida</name>
    <dbReference type="NCBI Taxonomy" id="587909"/>
    <lineage>
        <taxon>Bacteria</taxon>
        <taxon>Bacillati</taxon>
        <taxon>Actinomycetota</taxon>
        <taxon>Actinomycetes</taxon>
        <taxon>Pseudonocardiales</taxon>
        <taxon>Pseudonocardiaceae</taxon>
        <taxon>Amycolatopsis</taxon>
    </lineage>
</organism>
<feature type="region of interest" description="Disordered" evidence="6">
    <location>
        <begin position="82"/>
        <end position="102"/>
    </location>
</feature>
<evidence type="ECO:0000313" key="9">
    <source>
        <dbReference type="Proteomes" id="UP000198727"/>
    </source>
</evidence>
<sequence length="463" mass="49414">MAKSWSSSDLHLDWDRSTGWPGLAEALRAAVRSNRLPHGTALPSTRALAQDLGVARGTVTKVYEQLAAEGYLRTQQGSVTRVATTGAPPSSPPHPARTPPAPRWTLLPGRPDFSSFPRALWASATRRVLQTAPPSAFDYPDVRGTAELRAALARYLARSRGVLADPERTVVCGGHAHAVSLLATVLRERGAGEIAFEDPSLPIFRDVAATAGLRVTGAGVDADGVLVAELSELDAPAAVVTPAHQYPLGHTLAPARRAELVRWATGSGGVVVEDDYDGEFRFDRQPVGALQALAPERVVYAGTASKTLAPALRLSWLVLPRDLVDPVLAAMAGTGWRAPALEQLVLAELLDSGAYDLHVRRRRAAYRSRRDRLLAALPEALRPTGISAGLHLVLPLPAGGPTEEEVQAAATRRSLAVEVLGRHWMRPRPDRRGIVVGYAHPAEHAFAPTVRALLATLADLGLT</sequence>
<evidence type="ECO:0000256" key="6">
    <source>
        <dbReference type="SAM" id="MobiDB-lite"/>
    </source>
</evidence>
<dbReference type="Pfam" id="PF00392">
    <property type="entry name" value="GntR"/>
    <property type="match status" value="1"/>
</dbReference>
<keyword evidence="4" id="KW-0238">DNA-binding</keyword>
<dbReference type="GO" id="GO:0003700">
    <property type="term" value="F:DNA-binding transcription factor activity"/>
    <property type="evidence" value="ECO:0007669"/>
    <property type="project" value="InterPro"/>
</dbReference>
<dbReference type="RefSeq" id="WP_092528962.1">
    <property type="nucleotide sequence ID" value="NZ_FOWW01000002.1"/>
</dbReference>
<proteinExistence type="inferred from homology"/>
<dbReference type="InterPro" id="IPR004839">
    <property type="entry name" value="Aminotransferase_I/II_large"/>
</dbReference>
<dbReference type="PRINTS" id="PR00035">
    <property type="entry name" value="HTHGNTR"/>
</dbReference>
<dbReference type="Proteomes" id="UP000198727">
    <property type="component" value="Unassembled WGS sequence"/>
</dbReference>
<dbReference type="SUPFAM" id="SSF53383">
    <property type="entry name" value="PLP-dependent transferases"/>
    <property type="match status" value="1"/>
</dbReference>
<evidence type="ECO:0000256" key="1">
    <source>
        <dbReference type="ARBA" id="ARBA00005384"/>
    </source>
</evidence>
<dbReference type="OrthoDB" id="5415143at2"/>
<dbReference type="Gene3D" id="1.10.10.10">
    <property type="entry name" value="Winged helix-like DNA-binding domain superfamily/Winged helix DNA-binding domain"/>
    <property type="match status" value="1"/>
</dbReference>
<evidence type="ECO:0000256" key="4">
    <source>
        <dbReference type="ARBA" id="ARBA00023125"/>
    </source>
</evidence>
<keyword evidence="9" id="KW-1185">Reference proteome</keyword>
<comment type="similarity">
    <text evidence="1">In the C-terminal section; belongs to the class-I pyridoxal-phosphate-dependent aminotransferase family.</text>
</comment>
<dbReference type="PROSITE" id="PS50949">
    <property type="entry name" value="HTH_GNTR"/>
    <property type="match status" value="1"/>
</dbReference>
<dbReference type="GO" id="GO:0003677">
    <property type="term" value="F:DNA binding"/>
    <property type="evidence" value="ECO:0007669"/>
    <property type="project" value="UniProtKB-KW"/>
</dbReference>
<dbReference type="STRING" id="587909.SAMN05421810_102235"/>
<protein>
    <submittedName>
        <fullName evidence="8">GntR family transcriptional regulator / MocR family aminotransferase</fullName>
    </submittedName>
</protein>
<dbReference type="GO" id="GO:0030170">
    <property type="term" value="F:pyridoxal phosphate binding"/>
    <property type="evidence" value="ECO:0007669"/>
    <property type="project" value="InterPro"/>
</dbReference>
<keyword evidence="2" id="KW-0663">Pyridoxal phosphate</keyword>
<feature type="compositionally biased region" description="Pro residues" evidence="6">
    <location>
        <begin position="89"/>
        <end position="102"/>
    </location>
</feature>
<dbReference type="AlphaFoldDB" id="A0A1I5PC55"/>
<dbReference type="InterPro" id="IPR000524">
    <property type="entry name" value="Tscrpt_reg_HTH_GntR"/>
</dbReference>
<dbReference type="PANTHER" id="PTHR46577">
    <property type="entry name" value="HTH-TYPE TRANSCRIPTIONAL REGULATORY PROTEIN GABR"/>
    <property type="match status" value="1"/>
</dbReference>
<dbReference type="SUPFAM" id="SSF46785">
    <property type="entry name" value="Winged helix' DNA-binding domain"/>
    <property type="match status" value="1"/>
</dbReference>
<dbReference type="InterPro" id="IPR036390">
    <property type="entry name" value="WH_DNA-bd_sf"/>
</dbReference>
<reference evidence="9" key="1">
    <citation type="submission" date="2016-10" db="EMBL/GenBank/DDBJ databases">
        <authorList>
            <person name="Varghese N."/>
            <person name="Submissions S."/>
        </authorList>
    </citation>
    <scope>NUCLEOTIDE SEQUENCE [LARGE SCALE GENOMIC DNA]</scope>
    <source>
        <strain evidence="9">CGMCC 4.5579</strain>
    </source>
</reference>
<dbReference type="InterPro" id="IPR015421">
    <property type="entry name" value="PyrdxlP-dep_Trfase_major"/>
</dbReference>
<dbReference type="Pfam" id="PF00155">
    <property type="entry name" value="Aminotran_1_2"/>
    <property type="match status" value="1"/>
</dbReference>
<evidence type="ECO:0000256" key="2">
    <source>
        <dbReference type="ARBA" id="ARBA00022898"/>
    </source>
</evidence>
<accession>A0A1I5PC55</accession>
<feature type="domain" description="HTH gntR-type" evidence="7">
    <location>
        <begin position="17"/>
        <end position="85"/>
    </location>
</feature>
<keyword evidence="8" id="KW-0032">Aminotransferase</keyword>
<dbReference type="PANTHER" id="PTHR46577:SF1">
    <property type="entry name" value="HTH-TYPE TRANSCRIPTIONAL REGULATORY PROTEIN GABR"/>
    <property type="match status" value="1"/>
</dbReference>
<keyword evidence="3" id="KW-0805">Transcription regulation</keyword>
<evidence type="ECO:0000256" key="3">
    <source>
        <dbReference type="ARBA" id="ARBA00023015"/>
    </source>
</evidence>
<name>A0A1I5PC55_9PSEU</name>
<dbReference type="InterPro" id="IPR036388">
    <property type="entry name" value="WH-like_DNA-bd_sf"/>
</dbReference>
<evidence type="ECO:0000256" key="5">
    <source>
        <dbReference type="ARBA" id="ARBA00023163"/>
    </source>
</evidence>
<keyword evidence="8" id="KW-0808">Transferase</keyword>
<evidence type="ECO:0000313" key="8">
    <source>
        <dbReference type="EMBL" id="SFP31635.1"/>
    </source>
</evidence>
<dbReference type="Gene3D" id="3.40.640.10">
    <property type="entry name" value="Type I PLP-dependent aspartate aminotransferase-like (Major domain)"/>
    <property type="match status" value="1"/>
</dbReference>
<dbReference type="InterPro" id="IPR051446">
    <property type="entry name" value="HTH_trans_reg/aminotransferase"/>
</dbReference>
<evidence type="ECO:0000259" key="7">
    <source>
        <dbReference type="PROSITE" id="PS50949"/>
    </source>
</evidence>